<dbReference type="InterPro" id="IPR051099">
    <property type="entry name" value="AGR/TXD"/>
</dbReference>
<dbReference type="Gene3D" id="3.40.30.10">
    <property type="entry name" value="Glutaredoxin"/>
    <property type="match status" value="2"/>
</dbReference>
<evidence type="ECO:0000313" key="3">
    <source>
        <dbReference type="EMBL" id="MDG3006525.1"/>
    </source>
</evidence>
<name>A0ABT6FG26_9BACT</name>
<organism evidence="3 4">
    <name type="scientific">Paludisphaera mucosa</name>
    <dbReference type="NCBI Taxonomy" id="3030827"/>
    <lineage>
        <taxon>Bacteria</taxon>
        <taxon>Pseudomonadati</taxon>
        <taxon>Planctomycetota</taxon>
        <taxon>Planctomycetia</taxon>
        <taxon>Isosphaerales</taxon>
        <taxon>Isosphaeraceae</taxon>
        <taxon>Paludisphaera</taxon>
    </lineage>
</organism>
<sequence>MLVRGFGSVARGVLPVLFGGLVMLGPARGEDGAKPERKSIYNAAADAREQVDKAAARAKKDGKRVLLMFGGDWCGWCHKLHGLFEKDREIATLLSNEYVLTMIDTKARNAEPLLAETSKGQDGVGFPFLAVLDADGKLLVGQKTDPLEEGDHHDPAKVKAFLAKWKAEPKDAESVVSDALARATAEDKRVFLSFGAPWCGWCHRLEDFLALPEPAKALADDFIVAKVDVDRMTHGKDVMKRYRPDDSGGIPWFVVLDAKGQARGTADASFGNIGYPVEPQEIEAFLKLFESQGTLEPAQLATLKKSLEAAAAQIKADMAKRKAG</sequence>
<gene>
    <name evidence="3" type="ORF">PZE19_22365</name>
</gene>
<dbReference type="EMBL" id="JARRAG010000002">
    <property type="protein sequence ID" value="MDG3006525.1"/>
    <property type="molecule type" value="Genomic_DNA"/>
</dbReference>
<keyword evidence="1" id="KW-0732">Signal</keyword>
<dbReference type="Proteomes" id="UP001216907">
    <property type="component" value="Unassembled WGS sequence"/>
</dbReference>
<evidence type="ECO:0000313" key="4">
    <source>
        <dbReference type="Proteomes" id="UP001216907"/>
    </source>
</evidence>
<proteinExistence type="predicted"/>
<evidence type="ECO:0000256" key="1">
    <source>
        <dbReference type="ARBA" id="ARBA00022729"/>
    </source>
</evidence>
<dbReference type="RefSeq" id="WP_277862821.1">
    <property type="nucleotide sequence ID" value="NZ_JARRAG010000002.1"/>
</dbReference>
<reference evidence="3 4" key="1">
    <citation type="submission" date="2023-03" db="EMBL/GenBank/DDBJ databases">
        <title>Paludisphaera mucosa sp. nov. a novel planctomycete from northern fen.</title>
        <authorList>
            <person name="Ivanova A."/>
        </authorList>
    </citation>
    <scope>NUCLEOTIDE SEQUENCE [LARGE SCALE GENOMIC DNA]</scope>
    <source>
        <strain evidence="3 4">Pla2</strain>
    </source>
</reference>
<comment type="caution">
    <text evidence="3">The sequence shown here is derived from an EMBL/GenBank/DDBJ whole genome shotgun (WGS) entry which is preliminary data.</text>
</comment>
<dbReference type="Pfam" id="PF13899">
    <property type="entry name" value="Thioredoxin_7"/>
    <property type="match status" value="2"/>
</dbReference>
<dbReference type="InterPro" id="IPR036249">
    <property type="entry name" value="Thioredoxin-like_sf"/>
</dbReference>
<dbReference type="SUPFAM" id="SSF52833">
    <property type="entry name" value="Thioredoxin-like"/>
    <property type="match status" value="2"/>
</dbReference>
<accession>A0ABT6FG26</accession>
<protein>
    <submittedName>
        <fullName evidence="3">Thioredoxin family protein</fullName>
    </submittedName>
</protein>
<feature type="domain" description="Thioredoxin" evidence="2">
    <location>
        <begin position="156"/>
        <end position="294"/>
    </location>
</feature>
<dbReference type="PROSITE" id="PS51352">
    <property type="entry name" value="THIOREDOXIN_2"/>
    <property type="match status" value="1"/>
</dbReference>
<dbReference type="InterPro" id="IPR013766">
    <property type="entry name" value="Thioredoxin_domain"/>
</dbReference>
<dbReference type="PANTHER" id="PTHR15337:SF11">
    <property type="entry name" value="THIOREDOXIN DOMAIN-CONTAINING PROTEIN"/>
    <property type="match status" value="1"/>
</dbReference>
<evidence type="ECO:0000259" key="2">
    <source>
        <dbReference type="PROSITE" id="PS51352"/>
    </source>
</evidence>
<keyword evidence="4" id="KW-1185">Reference proteome</keyword>
<dbReference type="PANTHER" id="PTHR15337">
    <property type="entry name" value="ANTERIOR GRADIENT PROTEIN-RELATED"/>
    <property type="match status" value="1"/>
</dbReference>